<comment type="caution">
    <text evidence="2">The sequence shown here is derived from an EMBL/GenBank/DDBJ whole genome shotgun (WGS) entry which is preliminary data.</text>
</comment>
<dbReference type="STRING" id="1503925.TH53_00105"/>
<organism evidence="2 3">
    <name type="scientific">Pedobacter lusitanus</name>
    <dbReference type="NCBI Taxonomy" id="1503925"/>
    <lineage>
        <taxon>Bacteria</taxon>
        <taxon>Pseudomonadati</taxon>
        <taxon>Bacteroidota</taxon>
        <taxon>Sphingobacteriia</taxon>
        <taxon>Sphingobacteriales</taxon>
        <taxon>Sphingobacteriaceae</taxon>
        <taxon>Pedobacter</taxon>
    </lineage>
</organism>
<feature type="transmembrane region" description="Helical" evidence="1">
    <location>
        <begin position="44"/>
        <end position="62"/>
    </location>
</feature>
<evidence type="ECO:0000313" key="3">
    <source>
        <dbReference type="Proteomes" id="UP000032049"/>
    </source>
</evidence>
<feature type="transmembrane region" description="Helical" evidence="1">
    <location>
        <begin position="74"/>
        <end position="94"/>
    </location>
</feature>
<name>A0A0D0GX31_9SPHI</name>
<keyword evidence="1" id="KW-0812">Transmembrane</keyword>
<keyword evidence="1" id="KW-0472">Membrane</keyword>
<keyword evidence="1" id="KW-1133">Transmembrane helix</keyword>
<evidence type="ECO:0000313" key="2">
    <source>
        <dbReference type="EMBL" id="KIO79006.1"/>
    </source>
</evidence>
<keyword evidence="3" id="KW-1185">Reference proteome</keyword>
<gene>
    <name evidence="2" type="ORF">TH53_00105</name>
</gene>
<proteinExistence type="predicted"/>
<feature type="transmembrane region" description="Helical" evidence="1">
    <location>
        <begin position="7"/>
        <end position="32"/>
    </location>
</feature>
<evidence type="ECO:0000256" key="1">
    <source>
        <dbReference type="SAM" id="Phobius"/>
    </source>
</evidence>
<accession>A0A0D0GX31</accession>
<sequence length="95" mass="10685">MKKIILYILTFMLNVALYFFLQIIASFVQFGLLGSGVSSNNKTIWVSLSFALLQISLLFLLYKKKILLKDGVILILNVLCVVCLSLYFIVGLFGT</sequence>
<reference evidence="2 3" key="1">
    <citation type="submission" date="2015-01" db="EMBL/GenBank/DDBJ databases">
        <title>Draft genome sequence of Pedobacter sp. NL19 isolated from sludge of an effluent treatment pond in an abandoned uranium mine.</title>
        <authorList>
            <person name="Santos T."/>
            <person name="Caetano T."/>
            <person name="Covas C."/>
            <person name="Cruz A."/>
            <person name="Mendo S."/>
        </authorList>
    </citation>
    <scope>NUCLEOTIDE SEQUENCE [LARGE SCALE GENOMIC DNA]</scope>
    <source>
        <strain evidence="2 3">NL19</strain>
    </source>
</reference>
<protein>
    <submittedName>
        <fullName evidence="2">Uncharacterized protein</fullName>
    </submittedName>
</protein>
<dbReference type="EMBL" id="JXRA01000002">
    <property type="protein sequence ID" value="KIO79006.1"/>
    <property type="molecule type" value="Genomic_DNA"/>
</dbReference>
<dbReference type="Proteomes" id="UP000032049">
    <property type="component" value="Unassembled WGS sequence"/>
</dbReference>
<dbReference type="AlphaFoldDB" id="A0A0D0GX31"/>